<protein>
    <recommendedName>
        <fullName evidence="1">Aminoglycoside phosphotransferase domain-containing protein</fullName>
    </recommendedName>
</protein>
<organism evidence="2">
    <name type="scientific">marine metagenome</name>
    <dbReference type="NCBI Taxonomy" id="408172"/>
    <lineage>
        <taxon>unclassified sequences</taxon>
        <taxon>metagenomes</taxon>
        <taxon>ecological metagenomes</taxon>
    </lineage>
</organism>
<accession>A0A382MPW9</accession>
<feature type="non-terminal residue" evidence="2">
    <location>
        <position position="1"/>
    </location>
</feature>
<proteinExistence type="predicted"/>
<dbReference type="GO" id="GO:0004672">
    <property type="term" value="F:protein kinase activity"/>
    <property type="evidence" value="ECO:0007669"/>
    <property type="project" value="InterPro"/>
</dbReference>
<dbReference type="AlphaFoldDB" id="A0A382MPW9"/>
<dbReference type="InterPro" id="IPR008266">
    <property type="entry name" value="Tyr_kinase_AS"/>
</dbReference>
<dbReference type="InterPro" id="IPR002575">
    <property type="entry name" value="Aminoglycoside_PTrfase"/>
</dbReference>
<gene>
    <name evidence="2" type="ORF">METZ01_LOCUS303029</name>
</gene>
<feature type="non-terminal residue" evidence="2">
    <location>
        <position position="271"/>
    </location>
</feature>
<reference evidence="2" key="1">
    <citation type="submission" date="2018-05" db="EMBL/GenBank/DDBJ databases">
        <authorList>
            <person name="Lanie J.A."/>
            <person name="Ng W.-L."/>
            <person name="Kazmierczak K.M."/>
            <person name="Andrzejewski T.M."/>
            <person name="Davidsen T.M."/>
            <person name="Wayne K.J."/>
            <person name="Tettelin H."/>
            <person name="Glass J.I."/>
            <person name="Rusch D."/>
            <person name="Podicherti R."/>
            <person name="Tsui H.-C.T."/>
            <person name="Winkler M.E."/>
        </authorList>
    </citation>
    <scope>NUCLEOTIDE SEQUENCE</scope>
</reference>
<name>A0A382MPW9_9ZZZZ</name>
<feature type="domain" description="Aminoglycoside phosphotransferase" evidence="1">
    <location>
        <begin position="154"/>
        <end position="208"/>
    </location>
</feature>
<evidence type="ECO:0000313" key="2">
    <source>
        <dbReference type="EMBL" id="SVC50175.1"/>
    </source>
</evidence>
<dbReference type="Gene3D" id="3.90.1200.10">
    <property type="match status" value="1"/>
</dbReference>
<dbReference type="Pfam" id="PF01636">
    <property type="entry name" value="APH"/>
    <property type="match status" value="1"/>
</dbReference>
<evidence type="ECO:0000259" key="1">
    <source>
        <dbReference type="Pfam" id="PF01636"/>
    </source>
</evidence>
<dbReference type="PROSITE" id="PS00109">
    <property type="entry name" value="PROTEIN_KINASE_TYR"/>
    <property type="match status" value="1"/>
</dbReference>
<sequence length="271" mass="32085">VDDIELIKGHSGCKLKLIKAKNRFLISKSTNNIEYIDRLERQSVKQKKYKEIFPRNQDIIIPEVVNKKKTNISFSFRMKYYPATDSLTFLENSNLNNIDLFLKNILQIIDININNSSYKKINNKVLLNKVNSVQKSISSKDINQLFFGHFERTIDYLEKLEDSILIPVGVCHGDFTLSNILIQNRKLVLIDFLDSFLETPLQDIVKIRQDTSHFWSLSLLEKNIDKTKLKIILTYMDEYIEKYYHKKDFMKFYDIFQVINLLRIIPYVQDK</sequence>
<dbReference type="EMBL" id="UINC01094707">
    <property type="protein sequence ID" value="SVC50175.1"/>
    <property type="molecule type" value="Genomic_DNA"/>
</dbReference>
<dbReference type="InterPro" id="IPR011009">
    <property type="entry name" value="Kinase-like_dom_sf"/>
</dbReference>
<dbReference type="SUPFAM" id="SSF56112">
    <property type="entry name" value="Protein kinase-like (PK-like)"/>
    <property type="match status" value="1"/>
</dbReference>